<feature type="region of interest" description="Disordered" evidence="1">
    <location>
        <begin position="205"/>
        <end position="225"/>
    </location>
</feature>
<accession>W4K5G3</accession>
<reference evidence="2 3" key="1">
    <citation type="journal article" date="2012" name="New Phytol.">
        <title>Insight into trade-off between wood decay and parasitism from the genome of a fungal forest pathogen.</title>
        <authorList>
            <person name="Olson A."/>
            <person name="Aerts A."/>
            <person name="Asiegbu F."/>
            <person name="Belbahri L."/>
            <person name="Bouzid O."/>
            <person name="Broberg A."/>
            <person name="Canback B."/>
            <person name="Coutinho P.M."/>
            <person name="Cullen D."/>
            <person name="Dalman K."/>
            <person name="Deflorio G."/>
            <person name="van Diepen L.T."/>
            <person name="Dunand C."/>
            <person name="Duplessis S."/>
            <person name="Durling M."/>
            <person name="Gonthier P."/>
            <person name="Grimwood J."/>
            <person name="Fossdal C.G."/>
            <person name="Hansson D."/>
            <person name="Henrissat B."/>
            <person name="Hietala A."/>
            <person name="Himmelstrand K."/>
            <person name="Hoffmeister D."/>
            <person name="Hogberg N."/>
            <person name="James T.Y."/>
            <person name="Karlsson M."/>
            <person name="Kohler A."/>
            <person name="Kues U."/>
            <person name="Lee Y.H."/>
            <person name="Lin Y.C."/>
            <person name="Lind M."/>
            <person name="Lindquist E."/>
            <person name="Lombard V."/>
            <person name="Lucas S."/>
            <person name="Lunden K."/>
            <person name="Morin E."/>
            <person name="Murat C."/>
            <person name="Park J."/>
            <person name="Raffaello T."/>
            <person name="Rouze P."/>
            <person name="Salamov A."/>
            <person name="Schmutz J."/>
            <person name="Solheim H."/>
            <person name="Stahlberg J."/>
            <person name="Velez H."/>
            <person name="de Vries R.P."/>
            <person name="Wiebenga A."/>
            <person name="Woodward S."/>
            <person name="Yakovlev I."/>
            <person name="Garbelotto M."/>
            <person name="Martin F."/>
            <person name="Grigoriev I.V."/>
            <person name="Stenlid J."/>
        </authorList>
    </citation>
    <scope>NUCLEOTIDE SEQUENCE [LARGE SCALE GENOMIC DNA]</scope>
    <source>
        <strain evidence="2 3">TC 32-1</strain>
    </source>
</reference>
<keyword evidence="3" id="KW-1185">Reference proteome</keyword>
<dbReference type="HOGENOM" id="CLU_797074_0_0_1"/>
<organism evidence="2 3">
    <name type="scientific">Heterobasidion irregulare (strain TC 32-1)</name>
    <dbReference type="NCBI Taxonomy" id="747525"/>
    <lineage>
        <taxon>Eukaryota</taxon>
        <taxon>Fungi</taxon>
        <taxon>Dikarya</taxon>
        <taxon>Basidiomycota</taxon>
        <taxon>Agaricomycotina</taxon>
        <taxon>Agaricomycetes</taxon>
        <taxon>Russulales</taxon>
        <taxon>Bondarzewiaceae</taxon>
        <taxon>Heterobasidion</taxon>
        <taxon>Heterobasidion annosum species complex</taxon>
    </lineage>
</organism>
<sequence>MASLRSYGSHSSLPQATSNLPSIAQAASSVHHSLDGVSVSNTFGIDNDTESQRVIRARMTLREDIGKLRDESTLRFDTIETDIESIKLTLDKHNERFTSIETDVKDIRVTLGEQGKTLADHSAQFTSINKRLASIENTSRSQHDGLQNQLSDLNFLVNVMALTLGIPLPLDKSQFPQILANLSKTQLTAQPSTLFPPLEPIQFSRIRAPSDSPSPGPSTRRLPNAERVDFPVNPSEVDVHQLLSEARADTGPETKHAVKGLLQNLKTVIRSVSSKSLKSSKSVKSFKTTN</sequence>
<name>W4K5G3_HETIT</name>
<dbReference type="RefSeq" id="XP_009547044.1">
    <property type="nucleotide sequence ID" value="XM_009548749.1"/>
</dbReference>
<dbReference type="AlphaFoldDB" id="W4K5G3"/>
<proteinExistence type="predicted"/>
<dbReference type="InParanoid" id="W4K5G3"/>
<evidence type="ECO:0000313" key="2">
    <source>
        <dbReference type="EMBL" id="ETW80271.1"/>
    </source>
</evidence>
<gene>
    <name evidence="2" type="ORF">HETIRDRAFT_118266</name>
</gene>
<dbReference type="Proteomes" id="UP000030671">
    <property type="component" value="Unassembled WGS sequence"/>
</dbReference>
<protein>
    <submittedName>
        <fullName evidence="2">Uncharacterized protein</fullName>
    </submittedName>
</protein>
<evidence type="ECO:0000313" key="3">
    <source>
        <dbReference type="Proteomes" id="UP000030671"/>
    </source>
</evidence>
<dbReference type="EMBL" id="KI925459">
    <property type="protein sequence ID" value="ETW80271.1"/>
    <property type="molecule type" value="Genomic_DNA"/>
</dbReference>
<dbReference type="KEGG" id="hir:HETIRDRAFT_118266"/>
<dbReference type="GeneID" id="20666581"/>
<evidence type="ECO:0000256" key="1">
    <source>
        <dbReference type="SAM" id="MobiDB-lite"/>
    </source>
</evidence>